<proteinExistence type="predicted"/>
<sequence>MNDQNTYYSMLSLHKFKHQEQEFRFPIQLNEQRNIANRRRISSDETNVAKRDPFSVIEKIINELDRNELAIIQTSKGIGTKEILPTVEQEVVSQTIQNFIILSLLIRQIFNCFMSATFSGDSSSSCFKSVKCKWLSSTIG</sequence>
<dbReference type="AlphaFoldDB" id="A0A915IVN6"/>
<name>A0A915IVN6_ROMCU</name>
<dbReference type="Proteomes" id="UP000887565">
    <property type="component" value="Unplaced"/>
</dbReference>
<reference evidence="2" key="1">
    <citation type="submission" date="2022-11" db="UniProtKB">
        <authorList>
            <consortium name="WormBaseParasite"/>
        </authorList>
    </citation>
    <scope>IDENTIFICATION</scope>
</reference>
<protein>
    <submittedName>
        <fullName evidence="2">Uncharacterized protein</fullName>
    </submittedName>
</protein>
<keyword evidence="1" id="KW-1185">Reference proteome</keyword>
<accession>A0A915IVN6</accession>
<evidence type="ECO:0000313" key="2">
    <source>
        <dbReference type="WBParaSite" id="nRc.2.0.1.t17866-RA"/>
    </source>
</evidence>
<dbReference type="WBParaSite" id="nRc.2.0.1.t17866-RA">
    <property type="protein sequence ID" value="nRc.2.0.1.t17866-RA"/>
    <property type="gene ID" value="nRc.2.0.1.g17866"/>
</dbReference>
<evidence type="ECO:0000313" key="1">
    <source>
        <dbReference type="Proteomes" id="UP000887565"/>
    </source>
</evidence>
<organism evidence="1 2">
    <name type="scientific">Romanomermis culicivorax</name>
    <name type="common">Nematode worm</name>
    <dbReference type="NCBI Taxonomy" id="13658"/>
    <lineage>
        <taxon>Eukaryota</taxon>
        <taxon>Metazoa</taxon>
        <taxon>Ecdysozoa</taxon>
        <taxon>Nematoda</taxon>
        <taxon>Enoplea</taxon>
        <taxon>Dorylaimia</taxon>
        <taxon>Mermithida</taxon>
        <taxon>Mermithoidea</taxon>
        <taxon>Mermithidae</taxon>
        <taxon>Romanomermis</taxon>
    </lineage>
</organism>